<evidence type="ECO:0000313" key="1">
    <source>
        <dbReference type="EnsemblMetazoa" id="tetur20g01460.1"/>
    </source>
</evidence>
<keyword evidence="2" id="KW-1185">Reference proteome</keyword>
<dbReference type="EMBL" id="CAEY01000513">
    <property type="status" value="NOT_ANNOTATED_CDS"/>
    <property type="molecule type" value="Genomic_DNA"/>
</dbReference>
<organism evidence="1 2">
    <name type="scientific">Tetranychus urticae</name>
    <name type="common">Two-spotted spider mite</name>
    <dbReference type="NCBI Taxonomy" id="32264"/>
    <lineage>
        <taxon>Eukaryota</taxon>
        <taxon>Metazoa</taxon>
        <taxon>Ecdysozoa</taxon>
        <taxon>Arthropoda</taxon>
        <taxon>Chelicerata</taxon>
        <taxon>Arachnida</taxon>
        <taxon>Acari</taxon>
        <taxon>Acariformes</taxon>
        <taxon>Trombidiformes</taxon>
        <taxon>Prostigmata</taxon>
        <taxon>Eleutherengona</taxon>
        <taxon>Raphignathae</taxon>
        <taxon>Tetranychoidea</taxon>
        <taxon>Tetranychidae</taxon>
        <taxon>Tetranychus</taxon>
    </lineage>
</organism>
<dbReference type="AlphaFoldDB" id="T1KT03"/>
<dbReference type="EnsemblMetazoa" id="tetur20g01460.1">
    <property type="protein sequence ID" value="tetur20g01460.1"/>
    <property type="gene ID" value="tetur20g01460"/>
</dbReference>
<accession>T1KT03</accession>
<dbReference type="HOGENOM" id="CLU_2797228_0_0_1"/>
<reference evidence="1" key="2">
    <citation type="submission" date="2015-06" db="UniProtKB">
        <authorList>
            <consortium name="EnsemblMetazoa"/>
        </authorList>
    </citation>
    <scope>IDENTIFICATION</scope>
</reference>
<reference evidence="2" key="1">
    <citation type="submission" date="2011-08" db="EMBL/GenBank/DDBJ databases">
        <authorList>
            <person name="Rombauts S."/>
        </authorList>
    </citation>
    <scope>NUCLEOTIDE SEQUENCE</scope>
    <source>
        <strain evidence="2">London</strain>
    </source>
</reference>
<evidence type="ECO:0008006" key="3">
    <source>
        <dbReference type="Google" id="ProtNLM"/>
    </source>
</evidence>
<dbReference type="Proteomes" id="UP000015104">
    <property type="component" value="Unassembled WGS sequence"/>
</dbReference>
<protein>
    <recommendedName>
        <fullName evidence="3">Oxidative stress-responsive serine-rich protein 1</fullName>
    </recommendedName>
</protein>
<name>T1KT03_TETUR</name>
<evidence type="ECO:0000313" key="2">
    <source>
        <dbReference type="Proteomes" id="UP000015104"/>
    </source>
</evidence>
<sequence length="68" mass="7844">MEGDNVQVDDNCSQIEKAFERMKVGTRRVKKNGLPVEPDVSVEELAAYLDVQLYIPRKMSYMAELMYT</sequence>
<proteinExistence type="predicted"/>